<keyword evidence="1" id="KW-0966">Cell projection</keyword>
<dbReference type="InterPro" id="IPR035924">
    <property type="entry name" value="FlaG-like_sf"/>
</dbReference>
<dbReference type="PANTHER" id="PTHR37166">
    <property type="entry name" value="PROTEIN FLAG"/>
    <property type="match status" value="1"/>
</dbReference>
<gene>
    <name evidence="1" type="ORF">ACFQ0F_03585</name>
</gene>
<dbReference type="SUPFAM" id="SSF160214">
    <property type="entry name" value="FlaG-like"/>
    <property type="match status" value="1"/>
</dbReference>
<dbReference type="Pfam" id="PF03646">
    <property type="entry name" value="FlaG"/>
    <property type="match status" value="1"/>
</dbReference>
<dbReference type="PANTHER" id="PTHR37166:SF1">
    <property type="entry name" value="PROTEIN FLAG"/>
    <property type="match status" value="1"/>
</dbReference>
<keyword evidence="1" id="KW-0282">Flagellum</keyword>
<dbReference type="Proteomes" id="UP001597044">
    <property type="component" value="Unassembled WGS sequence"/>
</dbReference>
<accession>A0ABW3HI02</accession>
<keyword evidence="1" id="KW-0969">Cilium</keyword>
<organism evidence="1 2">
    <name type="scientific">Paraperlucidibaca wandonensis</name>
    <dbReference type="NCBI Taxonomy" id="1268273"/>
    <lineage>
        <taxon>Bacteria</taxon>
        <taxon>Pseudomonadati</taxon>
        <taxon>Pseudomonadota</taxon>
        <taxon>Gammaproteobacteria</taxon>
        <taxon>Moraxellales</taxon>
        <taxon>Moraxellaceae</taxon>
        <taxon>Paraperlucidibaca</taxon>
    </lineage>
</organism>
<evidence type="ECO:0000313" key="1">
    <source>
        <dbReference type="EMBL" id="MFD0949479.1"/>
    </source>
</evidence>
<reference evidence="2" key="1">
    <citation type="journal article" date="2019" name="Int. J. Syst. Evol. Microbiol.">
        <title>The Global Catalogue of Microorganisms (GCM) 10K type strain sequencing project: providing services to taxonomists for standard genome sequencing and annotation.</title>
        <authorList>
            <consortium name="The Broad Institute Genomics Platform"/>
            <consortium name="The Broad Institute Genome Sequencing Center for Infectious Disease"/>
            <person name="Wu L."/>
            <person name="Ma J."/>
        </authorList>
    </citation>
    <scope>NUCLEOTIDE SEQUENCE [LARGE SCALE GENOMIC DNA]</scope>
    <source>
        <strain evidence="2">CCUG 63419</strain>
    </source>
</reference>
<comment type="caution">
    <text evidence="1">The sequence shown here is derived from an EMBL/GenBank/DDBJ whole genome shotgun (WGS) entry which is preliminary data.</text>
</comment>
<evidence type="ECO:0000313" key="2">
    <source>
        <dbReference type="Proteomes" id="UP001597044"/>
    </source>
</evidence>
<proteinExistence type="predicted"/>
<protein>
    <submittedName>
        <fullName evidence="1">Flagellar protein FlaG</fullName>
    </submittedName>
</protein>
<dbReference type="InterPro" id="IPR005186">
    <property type="entry name" value="FlaG"/>
</dbReference>
<sequence length="119" mass="12952">MTISSVANAYTRAVDSTIARVVTDESQIVADAVNNSVVVEPAVRSNSELIQPEQLKEWQDQLLTQRKLEFSIDEDSGRNVVKVIDSDSGDVIRQFPSEEVLKLSSVAKSGKGGLFAEEA</sequence>
<dbReference type="EMBL" id="JBHTIT010000001">
    <property type="protein sequence ID" value="MFD0949479.1"/>
    <property type="molecule type" value="Genomic_DNA"/>
</dbReference>
<keyword evidence="2" id="KW-1185">Reference proteome</keyword>
<name>A0ABW3HI02_9GAMM</name>
<dbReference type="Gene3D" id="3.30.160.170">
    <property type="entry name" value="FlaG-like"/>
    <property type="match status" value="1"/>
</dbReference>
<dbReference type="RefSeq" id="WP_379069239.1">
    <property type="nucleotide sequence ID" value="NZ_JBHTIT010000001.1"/>
</dbReference>